<dbReference type="PROSITE" id="PS51352">
    <property type="entry name" value="THIOREDOXIN_2"/>
    <property type="match status" value="1"/>
</dbReference>
<dbReference type="AlphaFoldDB" id="A0A6G4ZY13"/>
<feature type="domain" description="Thioredoxin" evidence="1">
    <location>
        <begin position="1"/>
        <end position="112"/>
    </location>
</feature>
<dbReference type="Gene3D" id="3.40.30.10">
    <property type="entry name" value="Glutaredoxin"/>
    <property type="match status" value="1"/>
</dbReference>
<dbReference type="OrthoDB" id="10264505at2759"/>
<dbReference type="VEuPathDB" id="VectorBase:LOC119171818"/>
<dbReference type="GO" id="GO:0005788">
    <property type="term" value="C:endoplasmic reticulum lumen"/>
    <property type="evidence" value="ECO:0007669"/>
    <property type="project" value="TreeGrafter"/>
</dbReference>
<dbReference type="SUPFAM" id="SSF52833">
    <property type="entry name" value="Thioredoxin-like"/>
    <property type="match status" value="1"/>
</dbReference>
<organism evidence="2">
    <name type="scientific">Rhipicephalus microplus</name>
    <name type="common">Cattle tick</name>
    <name type="synonym">Boophilus microplus</name>
    <dbReference type="NCBI Taxonomy" id="6941"/>
    <lineage>
        <taxon>Eukaryota</taxon>
        <taxon>Metazoa</taxon>
        <taxon>Ecdysozoa</taxon>
        <taxon>Arthropoda</taxon>
        <taxon>Chelicerata</taxon>
        <taxon>Arachnida</taxon>
        <taxon>Acari</taxon>
        <taxon>Parasitiformes</taxon>
        <taxon>Ixodida</taxon>
        <taxon>Ixodoidea</taxon>
        <taxon>Ixodidae</taxon>
        <taxon>Rhipicephalinae</taxon>
        <taxon>Rhipicephalus</taxon>
        <taxon>Boophilus</taxon>
    </lineage>
</organism>
<dbReference type="PANTHER" id="PTHR45815">
    <property type="entry name" value="PROTEIN DISULFIDE-ISOMERASE A6"/>
    <property type="match status" value="1"/>
</dbReference>
<dbReference type="InterPro" id="IPR013766">
    <property type="entry name" value="Thioredoxin_domain"/>
</dbReference>
<dbReference type="EMBL" id="GIKN01001372">
    <property type="protein sequence ID" value="NIE43645.1"/>
    <property type="molecule type" value="Transcribed_RNA"/>
</dbReference>
<dbReference type="GO" id="GO:0015035">
    <property type="term" value="F:protein-disulfide reductase activity"/>
    <property type="evidence" value="ECO:0007669"/>
    <property type="project" value="TreeGrafter"/>
</dbReference>
<proteinExistence type="predicted"/>
<dbReference type="GO" id="GO:0034976">
    <property type="term" value="P:response to endoplasmic reticulum stress"/>
    <property type="evidence" value="ECO:0007669"/>
    <property type="project" value="TreeGrafter"/>
</dbReference>
<protein>
    <submittedName>
        <fullName evidence="2">Putative thioredoxin-like protein</fullName>
    </submittedName>
</protein>
<name>A0A6G4ZY13_RHIMP</name>
<dbReference type="Pfam" id="PF00085">
    <property type="entry name" value="Thioredoxin"/>
    <property type="match status" value="1"/>
</dbReference>
<reference evidence="2" key="1">
    <citation type="submission" date="2020-03" db="EMBL/GenBank/DDBJ databases">
        <title>A transcriptome and proteome of the tick Rhipicephalus microplus shaped by the genetic composition of its hosts and developmental stage.</title>
        <authorList>
            <person name="Garcia G.R."/>
            <person name="Ribeiro J.M.C."/>
            <person name="Maruyama S.R."/>
            <person name="Gardinasse L.G."/>
            <person name="Nelson K."/>
            <person name="Ferreira B.R."/>
            <person name="Andrade T.G."/>
            <person name="Santos I.K.F.M."/>
        </authorList>
    </citation>
    <scope>NUCLEOTIDE SEQUENCE</scope>
    <source>
        <strain evidence="2">NSGR</strain>
        <tissue evidence="2">Salivary glands</tissue>
    </source>
</reference>
<evidence type="ECO:0000313" key="2">
    <source>
        <dbReference type="EMBL" id="NIE43645.1"/>
    </source>
</evidence>
<evidence type="ECO:0000259" key="1">
    <source>
        <dbReference type="PROSITE" id="PS51352"/>
    </source>
</evidence>
<dbReference type="InterPro" id="IPR036249">
    <property type="entry name" value="Thioredoxin-like_sf"/>
</dbReference>
<accession>A0A6G4ZY13</accession>
<dbReference type="PANTHER" id="PTHR45815:SF3">
    <property type="entry name" value="PROTEIN DISULFIDE-ISOMERASE A6"/>
    <property type="match status" value="1"/>
</dbReference>
<sequence length="112" mass="12888">MSNFLKDPTGDIPWEEEEDSVDVYHIATIEELKRLFQRETAPVLIMFYAPWCSFCKRLKPDYAKAATELKGHSVLAAMDLNRPENAAIRRHYNITGFPNTPIFCVRNLKASL</sequence>